<dbReference type="SUPFAM" id="SSF53335">
    <property type="entry name" value="S-adenosyl-L-methionine-dependent methyltransferases"/>
    <property type="match status" value="1"/>
</dbReference>
<evidence type="ECO:0000256" key="2">
    <source>
        <dbReference type="ARBA" id="ARBA00022679"/>
    </source>
</evidence>
<dbReference type="PANTHER" id="PTHR44068">
    <property type="entry name" value="ZGC:194242"/>
    <property type="match status" value="1"/>
</dbReference>
<dbReference type="CDD" id="cd02440">
    <property type="entry name" value="AdoMet_MTases"/>
    <property type="match status" value="1"/>
</dbReference>
<dbReference type="Pfam" id="PF08241">
    <property type="entry name" value="Methyltransf_11"/>
    <property type="match status" value="1"/>
</dbReference>
<dbReference type="InterPro" id="IPR050447">
    <property type="entry name" value="Erg6_SMT_methyltransf"/>
</dbReference>
<accession>A0A1I7XBC9</accession>
<sequence length="233" mass="26401">MLFLLSHTDYSRVIGNKLDLRAGVNCVDMGCGIGGVMRDLVDTGVNLTGITIAANEVEMGNIEFRKMGLDTKCRLVEGDCQAMPFSDSTQDAAYAIYSLKYFAKLDAVMSEVARILKPHGKFLIYDLIKTERYNENNEEHRNIIEGLEYACGMPSLHTKEELVQTAAKFGLVLKEHEDLEKTNNTPYHYCFSHSQLFMWLVESPIIGESKKGGSEWKSERKIFLKIKKLRISF</sequence>
<evidence type="ECO:0000259" key="6">
    <source>
        <dbReference type="PROSITE" id="PS51685"/>
    </source>
</evidence>
<dbReference type="GO" id="GO:0032259">
    <property type="term" value="P:methylation"/>
    <property type="evidence" value="ECO:0007669"/>
    <property type="project" value="UniProtKB-KW"/>
</dbReference>
<dbReference type="Gene3D" id="3.40.50.150">
    <property type="entry name" value="Vaccinia Virus protein VP39"/>
    <property type="match status" value="1"/>
</dbReference>
<feature type="domain" description="SAM-dependent methyltransferase Erg6/SMT-type" evidence="6">
    <location>
        <begin position="1"/>
        <end position="233"/>
    </location>
</feature>
<evidence type="ECO:0000256" key="5">
    <source>
        <dbReference type="PROSITE-ProRule" id="PRU01022"/>
    </source>
</evidence>
<dbReference type="PROSITE" id="PS51685">
    <property type="entry name" value="SAM_MT_ERG6_SMT"/>
    <property type="match status" value="1"/>
</dbReference>
<name>A0A1I7XBC9_HETBA</name>
<proteinExistence type="inferred from homology"/>
<dbReference type="InterPro" id="IPR030384">
    <property type="entry name" value="MeTrfase_SMT"/>
</dbReference>
<reference evidence="8" key="1">
    <citation type="submission" date="2016-11" db="UniProtKB">
        <authorList>
            <consortium name="WormBaseParasite"/>
        </authorList>
    </citation>
    <scope>IDENTIFICATION</scope>
</reference>
<keyword evidence="1 5" id="KW-0489">Methyltransferase</keyword>
<evidence type="ECO:0000313" key="7">
    <source>
        <dbReference type="Proteomes" id="UP000095283"/>
    </source>
</evidence>
<dbReference type="GO" id="GO:0016126">
    <property type="term" value="P:sterol biosynthetic process"/>
    <property type="evidence" value="ECO:0007669"/>
    <property type="project" value="TreeGrafter"/>
</dbReference>
<dbReference type="Proteomes" id="UP000095283">
    <property type="component" value="Unplaced"/>
</dbReference>
<dbReference type="WBParaSite" id="Hba_14660">
    <property type="protein sequence ID" value="Hba_14660"/>
    <property type="gene ID" value="Hba_14660"/>
</dbReference>
<protein>
    <submittedName>
        <fullName evidence="8">SAM_MT_ERG6_SMT domain-containing protein</fullName>
    </submittedName>
</protein>
<dbReference type="GO" id="GO:0005783">
    <property type="term" value="C:endoplasmic reticulum"/>
    <property type="evidence" value="ECO:0007669"/>
    <property type="project" value="TreeGrafter"/>
</dbReference>
<evidence type="ECO:0000313" key="8">
    <source>
        <dbReference type="WBParaSite" id="Hba_14660"/>
    </source>
</evidence>
<evidence type="ECO:0000256" key="1">
    <source>
        <dbReference type="ARBA" id="ARBA00022603"/>
    </source>
</evidence>
<dbReference type="InterPro" id="IPR029063">
    <property type="entry name" value="SAM-dependent_MTases_sf"/>
</dbReference>
<dbReference type="InterPro" id="IPR013216">
    <property type="entry name" value="Methyltransf_11"/>
</dbReference>
<evidence type="ECO:0000256" key="3">
    <source>
        <dbReference type="ARBA" id="ARBA00022691"/>
    </source>
</evidence>
<evidence type="ECO:0000256" key="4">
    <source>
        <dbReference type="ARBA" id="ARBA00038188"/>
    </source>
</evidence>
<comment type="similarity">
    <text evidence="4 5">Belongs to the class I-like SAM-binding methyltransferase superfamily. Erg6/SMT family.</text>
</comment>
<organism evidence="7 8">
    <name type="scientific">Heterorhabditis bacteriophora</name>
    <name type="common">Entomopathogenic nematode worm</name>
    <dbReference type="NCBI Taxonomy" id="37862"/>
    <lineage>
        <taxon>Eukaryota</taxon>
        <taxon>Metazoa</taxon>
        <taxon>Ecdysozoa</taxon>
        <taxon>Nematoda</taxon>
        <taxon>Chromadorea</taxon>
        <taxon>Rhabditida</taxon>
        <taxon>Rhabditina</taxon>
        <taxon>Rhabditomorpha</taxon>
        <taxon>Strongyloidea</taxon>
        <taxon>Heterorhabditidae</taxon>
        <taxon>Heterorhabditis</taxon>
    </lineage>
</organism>
<dbReference type="AlphaFoldDB" id="A0A1I7XBC9"/>
<keyword evidence="7" id="KW-1185">Reference proteome</keyword>
<keyword evidence="3 5" id="KW-0949">S-adenosyl-L-methionine</keyword>
<dbReference type="PANTHER" id="PTHR44068:SF1">
    <property type="entry name" value="HYPOTHETICAL LOC100005854"/>
    <property type="match status" value="1"/>
</dbReference>
<keyword evidence="2 5" id="KW-0808">Transferase</keyword>
<dbReference type="GO" id="GO:0003838">
    <property type="term" value="F:sterol 24-C-methyltransferase activity"/>
    <property type="evidence" value="ECO:0007669"/>
    <property type="project" value="TreeGrafter"/>
</dbReference>